<evidence type="ECO:0000256" key="4">
    <source>
        <dbReference type="ARBA" id="ARBA00023163"/>
    </source>
</evidence>
<evidence type="ECO:0000313" key="8">
    <source>
        <dbReference type="EMBL" id="VUZ43989.1"/>
    </source>
</evidence>
<keyword evidence="3" id="KW-0238">DNA-binding</keyword>
<evidence type="ECO:0000259" key="7">
    <source>
        <dbReference type="PROSITE" id="PS50066"/>
    </source>
</evidence>
<dbReference type="FunFam" id="3.40.1810.10:FF:000002">
    <property type="entry name" value="Serum response factor b"/>
    <property type="match status" value="1"/>
</dbReference>
<organism evidence="8 9">
    <name type="scientific">Hymenolepis diminuta</name>
    <name type="common">Rat tapeworm</name>
    <dbReference type="NCBI Taxonomy" id="6216"/>
    <lineage>
        <taxon>Eukaryota</taxon>
        <taxon>Metazoa</taxon>
        <taxon>Spiralia</taxon>
        <taxon>Lophotrochozoa</taxon>
        <taxon>Platyhelminthes</taxon>
        <taxon>Cestoda</taxon>
        <taxon>Eucestoda</taxon>
        <taxon>Cyclophyllidea</taxon>
        <taxon>Hymenolepididae</taxon>
        <taxon>Hymenolepis</taxon>
    </lineage>
</organism>
<dbReference type="SUPFAM" id="SSF55455">
    <property type="entry name" value="SRF-like"/>
    <property type="match status" value="1"/>
</dbReference>
<feature type="non-terminal residue" evidence="8">
    <location>
        <position position="1"/>
    </location>
</feature>
<proteinExistence type="predicted"/>
<feature type="compositionally biased region" description="Low complexity" evidence="6">
    <location>
        <begin position="75"/>
        <end position="88"/>
    </location>
</feature>
<evidence type="ECO:0000256" key="3">
    <source>
        <dbReference type="ARBA" id="ARBA00023125"/>
    </source>
</evidence>
<dbReference type="InterPro" id="IPR002100">
    <property type="entry name" value="TF_MADSbox"/>
</dbReference>
<dbReference type="InterPro" id="IPR036879">
    <property type="entry name" value="TF_MADSbox_sf"/>
</dbReference>
<dbReference type="EMBL" id="CABIJS010000122">
    <property type="protein sequence ID" value="VUZ43989.1"/>
    <property type="molecule type" value="Genomic_DNA"/>
</dbReference>
<reference evidence="8 9" key="1">
    <citation type="submission" date="2019-07" db="EMBL/GenBank/DDBJ databases">
        <authorList>
            <person name="Jastrzebski P J."/>
            <person name="Paukszto L."/>
            <person name="Jastrzebski P J."/>
        </authorList>
    </citation>
    <scope>NUCLEOTIDE SEQUENCE [LARGE SCALE GENOMIC DNA]</scope>
    <source>
        <strain evidence="8 9">WMS-il1</strain>
    </source>
</reference>
<evidence type="ECO:0000256" key="2">
    <source>
        <dbReference type="ARBA" id="ARBA00023015"/>
    </source>
</evidence>
<dbReference type="AlphaFoldDB" id="A0A564YAI7"/>
<dbReference type="GO" id="GO:0000981">
    <property type="term" value="F:DNA-binding transcription factor activity, RNA polymerase II-specific"/>
    <property type="evidence" value="ECO:0007669"/>
    <property type="project" value="InterPro"/>
</dbReference>
<keyword evidence="4" id="KW-0804">Transcription</keyword>
<feature type="compositionally biased region" description="Polar residues" evidence="6">
    <location>
        <begin position="204"/>
        <end position="219"/>
    </location>
</feature>
<dbReference type="PRINTS" id="PR00404">
    <property type="entry name" value="MADSDOMAIN"/>
</dbReference>
<dbReference type="PANTHER" id="PTHR48019">
    <property type="entry name" value="SERUM RESPONSE FACTOR HOMOLOG"/>
    <property type="match status" value="1"/>
</dbReference>
<dbReference type="GO" id="GO:0045944">
    <property type="term" value="P:positive regulation of transcription by RNA polymerase II"/>
    <property type="evidence" value="ECO:0007669"/>
    <property type="project" value="InterPro"/>
</dbReference>
<dbReference type="GO" id="GO:0046983">
    <property type="term" value="F:protein dimerization activity"/>
    <property type="evidence" value="ECO:0007669"/>
    <property type="project" value="InterPro"/>
</dbReference>
<gene>
    <name evidence="8" type="ORF">WMSIL1_LOCUS4187</name>
</gene>
<dbReference type="Gene3D" id="3.40.1810.10">
    <property type="entry name" value="Transcription factor, MADS-box"/>
    <property type="match status" value="1"/>
</dbReference>
<evidence type="ECO:0000256" key="5">
    <source>
        <dbReference type="ARBA" id="ARBA00023242"/>
    </source>
</evidence>
<evidence type="ECO:0000256" key="6">
    <source>
        <dbReference type="SAM" id="MobiDB-lite"/>
    </source>
</evidence>
<dbReference type="InterPro" id="IPR033897">
    <property type="entry name" value="SRF-like_MADS-box"/>
</dbReference>
<dbReference type="GO" id="GO:0005634">
    <property type="term" value="C:nucleus"/>
    <property type="evidence" value="ECO:0007669"/>
    <property type="project" value="UniProtKB-SubCell"/>
</dbReference>
<keyword evidence="2" id="KW-0805">Transcription regulation</keyword>
<keyword evidence="5" id="KW-0539">Nucleus</keyword>
<dbReference type="InterPro" id="IPR050142">
    <property type="entry name" value="MADS-box/MEF2_TF"/>
</dbReference>
<keyword evidence="9" id="KW-1185">Reference proteome</keyword>
<sequence length="314" mass="34894">LKVRALNINRPSLPLVLTREHFATVTTEIYSRPTLSSHIFKLGLDFAMSDIKFFEENPGSEQFSDDEDEDSLNKSPSPSQPSTTLSNTRTDVLYKRPKLTRGKQKIPISFMRDRVRRCSTFSKRKTGLMKKAFELAELTGAEVLLLVASETNHVYTFSTNRLKPIIESDQGRELIQSCLGRRGQNSDKSDNSTAVAAPSPSPPQIQTRDSSPEQDPQFQQDEIDNQHEVIGRVTTESHLPQQQTLSIKMADGTLLHLPVNFPNSGLVLPLISSQTIAPDEVIASLLCHRVANGGENRAHRNSEASSDNNNNSSK</sequence>
<dbReference type="PROSITE" id="PS50066">
    <property type="entry name" value="MADS_BOX_2"/>
    <property type="match status" value="1"/>
</dbReference>
<feature type="region of interest" description="Disordered" evidence="6">
    <location>
        <begin position="58"/>
        <end position="91"/>
    </location>
</feature>
<accession>A0A564YAI7</accession>
<comment type="subcellular location">
    <subcellularLocation>
        <location evidence="1">Nucleus</location>
    </subcellularLocation>
</comment>
<dbReference type="GO" id="GO:0000987">
    <property type="term" value="F:cis-regulatory region sequence-specific DNA binding"/>
    <property type="evidence" value="ECO:0007669"/>
    <property type="project" value="InterPro"/>
</dbReference>
<evidence type="ECO:0000313" key="9">
    <source>
        <dbReference type="Proteomes" id="UP000321570"/>
    </source>
</evidence>
<evidence type="ECO:0000256" key="1">
    <source>
        <dbReference type="ARBA" id="ARBA00004123"/>
    </source>
</evidence>
<dbReference type="SMART" id="SM00432">
    <property type="entry name" value="MADS"/>
    <property type="match status" value="1"/>
</dbReference>
<dbReference type="Proteomes" id="UP000321570">
    <property type="component" value="Unassembled WGS sequence"/>
</dbReference>
<dbReference type="Pfam" id="PF00319">
    <property type="entry name" value="SRF-TF"/>
    <property type="match status" value="1"/>
</dbReference>
<feature type="region of interest" description="Disordered" evidence="6">
    <location>
        <begin position="181"/>
        <end position="219"/>
    </location>
</feature>
<feature type="domain" description="MADS-box" evidence="7">
    <location>
        <begin position="101"/>
        <end position="161"/>
    </location>
</feature>
<dbReference type="CDD" id="cd00266">
    <property type="entry name" value="MADS_SRF_like"/>
    <property type="match status" value="1"/>
</dbReference>
<protein>
    <recommendedName>
        <fullName evidence="7">MADS-box domain-containing protein</fullName>
    </recommendedName>
</protein>
<name>A0A564YAI7_HYMDI</name>